<dbReference type="GO" id="GO:0000981">
    <property type="term" value="F:DNA-binding transcription factor activity, RNA polymerase II-specific"/>
    <property type="evidence" value="ECO:0007669"/>
    <property type="project" value="InterPro"/>
</dbReference>
<dbReference type="InterPro" id="IPR001138">
    <property type="entry name" value="Zn2Cys6_DnaBD"/>
</dbReference>
<dbReference type="InParanoid" id="A0A1Y2EKL2"/>
<evidence type="ECO:0000313" key="5">
    <source>
        <dbReference type="Proteomes" id="UP000193689"/>
    </source>
</evidence>
<organism evidence="4 5">
    <name type="scientific">Pseudomassariella vexata</name>
    <dbReference type="NCBI Taxonomy" id="1141098"/>
    <lineage>
        <taxon>Eukaryota</taxon>
        <taxon>Fungi</taxon>
        <taxon>Dikarya</taxon>
        <taxon>Ascomycota</taxon>
        <taxon>Pezizomycotina</taxon>
        <taxon>Sordariomycetes</taxon>
        <taxon>Xylariomycetidae</taxon>
        <taxon>Amphisphaeriales</taxon>
        <taxon>Pseudomassariaceae</taxon>
        <taxon>Pseudomassariella</taxon>
    </lineage>
</organism>
<dbReference type="GO" id="GO:0000976">
    <property type="term" value="F:transcription cis-regulatory region binding"/>
    <property type="evidence" value="ECO:0007669"/>
    <property type="project" value="TreeGrafter"/>
</dbReference>
<sequence length="751" mass="83105">MAAHLSSKNFLTRFQVHSEANPSILIGSSRLYICCLSLVRTILDTTGRPVLARRSSPQMPNEAPPNWRLYLPFLAIHPMPNLSPTPLQSPGMRGTRNPTETSATARGRDRIFPSLQLSQVVRVHLLESSTRLTLTNRAKSQHSMAPPAKRVRTGCLKCRVRRRKCDESKPRCQRCIAGGFECQYGTRLSFLQKNAFTVEMPESPARESVSSSGYRKVQFVDEVPVISPLQGVPTGGAPTGEPSHQGHAKKPTPSQGDSSVEYNAALGDGASSHAYTETLQHAEVNQGLRPNTPGERQPATPAGGWPPHILGHPSEPARDQIALDVLMSLGNEHAAVFIDRNAQRKPRESIPDNDPSHPEFVNEDGEIRHEEQTTQTLEEPVEKMSTEEEISDEASFALFKHYRYEVAPWLDICDLEQSFGVSVSCGATESKPMYHALLRLAASSLQASPRTNNMSVLVNAARSEQCTKIRPNNAEEALICASLERARQQFSGVETSSECREYLEALDLVNEVHIARISSPLATAADLLLLRIDLGDALIRETPLPRAPRPPEDFTMPWHRSQHACTVLRCAYMPLALCVRAINFCWGEAAYRQGSDGDVISTWTSLVEELNSWYSGRPQEFMSMAEFDDADDGFPSILFTSGAGVFGNQLYHTAMFLLLRHKPRTAAIPRRNRSFTMSPLWHARRICGIALNNDARECWDTSLVASLVVASKVMTHEAQHSAVLSGLDRIGRLTGFDVSTARILLHAEWGI</sequence>
<keyword evidence="1" id="KW-0539">Nucleus</keyword>
<dbReference type="Proteomes" id="UP000193689">
    <property type="component" value="Unassembled WGS sequence"/>
</dbReference>
<dbReference type="Pfam" id="PF00172">
    <property type="entry name" value="Zn_clus"/>
    <property type="match status" value="1"/>
</dbReference>
<dbReference type="Gene3D" id="4.10.240.10">
    <property type="entry name" value="Zn(2)-C6 fungal-type DNA-binding domain"/>
    <property type="match status" value="1"/>
</dbReference>
<dbReference type="AlphaFoldDB" id="A0A1Y2EKL2"/>
<evidence type="ECO:0000256" key="2">
    <source>
        <dbReference type="SAM" id="MobiDB-lite"/>
    </source>
</evidence>
<dbReference type="GO" id="GO:0008270">
    <property type="term" value="F:zinc ion binding"/>
    <property type="evidence" value="ECO:0007669"/>
    <property type="project" value="InterPro"/>
</dbReference>
<dbReference type="OrthoDB" id="4475584at2759"/>
<dbReference type="PANTHER" id="PTHR37534:SF4">
    <property type="entry name" value="ZN(II)2CYS6 TRANSCRIPTION FACTOR (EUROFUNG)"/>
    <property type="match status" value="1"/>
</dbReference>
<name>A0A1Y2EKL2_9PEZI</name>
<feature type="region of interest" description="Disordered" evidence="2">
    <location>
        <begin position="285"/>
        <end position="315"/>
    </location>
</feature>
<dbReference type="RefSeq" id="XP_040721671.1">
    <property type="nucleotide sequence ID" value="XM_040857926.1"/>
</dbReference>
<feature type="domain" description="Zn(2)-C6 fungal-type" evidence="3">
    <location>
        <begin position="154"/>
        <end position="184"/>
    </location>
</feature>
<feature type="region of interest" description="Disordered" evidence="2">
    <location>
        <begin position="227"/>
        <end position="263"/>
    </location>
</feature>
<dbReference type="GO" id="GO:0005634">
    <property type="term" value="C:nucleus"/>
    <property type="evidence" value="ECO:0007669"/>
    <property type="project" value="TreeGrafter"/>
</dbReference>
<dbReference type="InterPro" id="IPR036864">
    <property type="entry name" value="Zn2-C6_fun-type_DNA-bd_sf"/>
</dbReference>
<evidence type="ECO:0000259" key="3">
    <source>
        <dbReference type="PROSITE" id="PS50048"/>
    </source>
</evidence>
<evidence type="ECO:0000256" key="1">
    <source>
        <dbReference type="ARBA" id="ARBA00023242"/>
    </source>
</evidence>
<protein>
    <recommendedName>
        <fullName evidence="3">Zn(2)-C6 fungal-type domain-containing protein</fullName>
    </recommendedName>
</protein>
<dbReference type="PROSITE" id="PS00463">
    <property type="entry name" value="ZN2_CY6_FUNGAL_1"/>
    <property type="match status" value="1"/>
</dbReference>
<comment type="caution">
    <text evidence="4">The sequence shown here is derived from an EMBL/GenBank/DDBJ whole genome shotgun (WGS) entry which is preliminary data.</text>
</comment>
<feature type="compositionally biased region" description="Basic and acidic residues" evidence="2">
    <location>
        <begin position="341"/>
        <end position="357"/>
    </location>
</feature>
<dbReference type="GO" id="GO:0045944">
    <property type="term" value="P:positive regulation of transcription by RNA polymerase II"/>
    <property type="evidence" value="ECO:0007669"/>
    <property type="project" value="TreeGrafter"/>
</dbReference>
<accession>A0A1Y2EKL2</accession>
<dbReference type="SMART" id="SM00066">
    <property type="entry name" value="GAL4"/>
    <property type="match status" value="1"/>
</dbReference>
<keyword evidence="5" id="KW-1185">Reference proteome</keyword>
<dbReference type="GeneID" id="63774138"/>
<dbReference type="SUPFAM" id="SSF57701">
    <property type="entry name" value="Zn2/Cys6 DNA-binding domain"/>
    <property type="match status" value="1"/>
</dbReference>
<proteinExistence type="predicted"/>
<dbReference type="EMBL" id="MCFJ01000001">
    <property type="protein sequence ID" value="ORY72079.1"/>
    <property type="molecule type" value="Genomic_DNA"/>
</dbReference>
<evidence type="ECO:0000313" key="4">
    <source>
        <dbReference type="EMBL" id="ORY72079.1"/>
    </source>
</evidence>
<feature type="compositionally biased region" description="Polar residues" evidence="2">
    <location>
        <begin position="252"/>
        <end position="261"/>
    </location>
</feature>
<dbReference type="CDD" id="cd00067">
    <property type="entry name" value="GAL4"/>
    <property type="match status" value="1"/>
</dbReference>
<feature type="region of interest" description="Disordered" evidence="2">
    <location>
        <begin position="341"/>
        <end position="379"/>
    </location>
</feature>
<gene>
    <name evidence="4" type="ORF">BCR38DRAFT_405087</name>
</gene>
<dbReference type="PROSITE" id="PS50048">
    <property type="entry name" value="ZN2_CY6_FUNGAL_2"/>
    <property type="match status" value="1"/>
</dbReference>
<dbReference type="PANTHER" id="PTHR37534">
    <property type="entry name" value="TRANSCRIPTIONAL ACTIVATOR PROTEIN UGA3"/>
    <property type="match status" value="1"/>
</dbReference>
<reference evidence="4 5" key="1">
    <citation type="submission" date="2016-07" db="EMBL/GenBank/DDBJ databases">
        <title>Pervasive Adenine N6-methylation of Active Genes in Fungi.</title>
        <authorList>
            <consortium name="DOE Joint Genome Institute"/>
            <person name="Mondo S.J."/>
            <person name="Dannebaum R.O."/>
            <person name="Kuo R.C."/>
            <person name="Labutti K."/>
            <person name="Haridas S."/>
            <person name="Kuo A."/>
            <person name="Salamov A."/>
            <person name="Ahrendt S.R."/>
            <person name="Lipzen A."/>
            <person name="Sullivan W."/>
            <person name="Andreopoulos W.B."/>
            <person name="Clum A."/>
            <person name="Lindquist E."/>
            <person name="Daum C."/>
            <person name="Ramamoorthy G.K."/>
            <person name="Gryganskyi A."/>
            <person name="Culley D."/>
            <person name="Magnuson J.K."/>
            <person name="James T.Y."/>
            <person name="O'Malley M.A."/>
            <person name="Stajich J.E."/>
            <person name="Spatafora J.W."/>
            <person name="Visel A."/>
            <person name="Grigoriev I.V."/>
        </authorList>
    </citation>
    <scope>NUCLEOTIDE SEQUENCE [LARGE SCALE GENOMIC DNA]</scope>
    <source>
        <strain evidence="4 5">CBS 129021</strain>
    </source>
</reference>